<protein>
    <submittedName>
        <fullName evidence="2">Uncharacterized protein</fullName>
    </submittedName>
</protein>
<name>A0A7I7M3M6_9MYCO</name>
<proteinExistence type="predicted"/>
<dbReference type="EMBL" id="AP022574">
    <property type="protein sequence ID" value="BBX66764.1"/>
    <property type="molecule type" value="Genomic_DNA"/>
</dbReference>
<keyword evidence="3" id="KW-1185">Reference proteome</keyword>
<feature type="region of interest" description="Disordered" evidence="1">
    <location>
        <begin position="1"/>
        <end position="80"/>
    </location>
</feature>
<sequence length="113" mass="12615">MAMSAEEKTEERQQGDTPDVQLDHVTEPPDPDQQLTEKPEVTEEHKEKAKEMAEAYKTENLQTTTLPGSSGTVSGTSVTNWVDDEDKGKIETSADIGNVEYRNTEEFKKKLEG</sequence>
<accession>A0A7I7M3M6</accession>
<dbReference type="Proteomes" id="UP000466514">
    <property type="component" value="Chromosome"/>
</dbReference>
<feature type="compositionally biased region" description="Basic and acidic residues" evidence="1">
    <location>
        <begin position="1"/>
        <end position="14"/>
    </location>
</feature>
<reference evidence="2 3" key="1">
    <citation type="journal article" date="2019" name="Emerg. Microbes Infect.">
        <title>Comprehensive subspecies identification of 175 nontuberculous mycobacteria species based on 7547 genomic profiles.</title>
        <authorList>
            <person name="Matsumoto Y."/>
            <person name="Kinjo T."/>
            <person name="Motooka D."/>
            <person name="Nabeya D."/>
            <person name="Jung N."/>
            <person name="Uechi K."/>
            <person name="Horii T."/>
            <person name="Iida T."/>
            <person name="Fujita J."/>
            <person name="Nakamura S."/>
        </authorList>
    </citation>
    <scope>NUCLEOTIDE SEQUENCE [LARGE SCALE GENOMIC DNA]</scope>
    <source>
        <strain evidence="2 3">JCM 13323</strain>
    </source>
</reference>
<evidence type="ECO:0000256" key="1">
    <source>
        <dbReference type="SAM" id="MobiDB-lite"/>
    </source>
</evidence>
<gene>
    <name evidence="2" type="ORF">MPSYJ_02250</name>
</gene>
<organism evidence="2 3">
    <name type="scientific">Mycolicibacterium psychrotolerans</name>
    <dbReference type="NCBI Taxonomy" id="216929"/>
    <lineage>
        <taxon>Bacteria</taxon>
        <taxon>Bacillati</taxon>
        <taxon>Actinomycetota</taxon>
        <taxon>Actinomycetes</taxon>
        <taxon>Mycobacteriales</taxon>
        <taxon>Mycobacteriaceae</taxon>
        <taxon>Mycolicibacterium</taxon>
    </lineage>
</organism>
<dbReference type="KEGG" id="mpsc:MPSYJ_02250"/>
<feature type="compositionally biased region" description="Basic and acidic residues" evidence="1">
    <location>
        <begin position="35"/>
        <end position="57"/>
    </location>
</feature>
<feature type="compositionally biased region" description="Low complexity" evidence="1">
    <location>
        <begin position="63"/>
        <end position="79"/>
    </location>
</feature>
<evidence type="ECO:0000313" key="2">
    <source>
        <dbReference type="EMBL" id="BBX66764.1"/>
    </source>
</evidence>
<evidence type="ECO:0000313" key="3">
    <source>
        <dbReference type="Proteomes" id="UP000466514"/>
    </source>
</evidence>
<dbReference type="AlphaFoldDB" id="A0A7I7M3M6"/>